<dbReference type="SUPFAM" id="SSF53474">
    <property type="entry name" value="alpha/beta-Hydrolases"/>
    <property type="match status" value="1"/>
</dbReference>
<accession>A0A7X0JWY5</accession>
<gene>
    <name evidence="4" type="ORF">HNR48_003332</name>
</gene>
<protein>
    <recommendedName>
        <fullName evidence="3">Fungal lipase-type domain-containing protein</fullName>
    </recommendedName>
</protein>
<dbReference type="CDD" id="cd00519">
    <property type="entry name" value="Lipase_3"/>
    <property type="match status" value="1"/>
</dbReference>
<name>A0A7X0JWY5_9GAMM</name>
<keyword evidence="5" id="KW-1185">Reference proteome</keyword>
<dbReference type="PANTHER" id="PTHR45856:SF24">
    <property type="entry name" value="FUNGAL LIPASE-LIKE DOMAIN-CONTAINING PROTEIN"/>
    <property type="match status" value="1"/>
</dbReference>
<dbReference type="RefSeq" id="WP_166843969.1">
    <property type="nucleotide sequence ID" value="NZ_JAAONY010000003.1"/>
</dbReference>
<dbReference type="Gene3D" id="3.40.50.1820">
    <property type="entry name" value="alpha/beta hydrolase"/>
    <property type="match status" value="1"/>
</dbReference>
<dbReference type="GO" id="GO:0006629">
    <property type="term" value="P:lipid metabolic process"/>
    <property type="evidence" value="ECO:0007669"/>
    <property type="project" value="InterPro"/>
</dbReference>
<sequence length="653" mass="73005">MVAMDMLDAFIGLITIFLVLSLIVSAMVEILAIQLGKLHSKNLKAAITTLTDSNTRQAIYAHARIRALSRPVEKPEDEPRGPSQMKDTTFVFCLLDTLVQGKYSYLRNKPLQLHEALQKAGVNEGASGWKKEIFGMWQESTMEISRFEASLCLWFGDCIDRSIGWFKRKLNVYLLAVGFVVACAVNADTLHIFQRLMEDPYARQAHVQIAEDIAQRPEILKTCVAASGDGIKTTDSCEKKIKSLVIDLGPVVGWSGYQFDSEDIGGSLFLFILKIPGFILTAFATSLGAPFWFDLLKKLLGVRRRLRGDKEPEEQSSAQHSGDAQPAQSRASLPGTSNTDHSSINNGLRRLPVPESKDIDFSDFDSFNGNKAGYNAVNLCWAAKLSELSYKTGKECQEEAKNWGLKAELLEHGATDTQCLLTESAEQKVAIIAFRGTETKAQDMLTDARFLQKPASWMPANGENGEEYKIHTGFAESLDAIWPQLKEKLTSVIAREYKLVFCGHSLGGALSILAAHRLTIELQNHEASPTLNISAVFTFGQPRVGNESFMEDVEKKLYGRYIRSVNNRDVIAMLPPPRLPDEHQLSYVHAGKEIYFNDNDEAVLHVSNAYKAMDRLSLNYTTSKEKLKELGEDHRMTNYIKLYSQYFSFTIDL</sequence>
<feature type="region of interest" description="Disordered" evidence="1">
    <location>
        <begin position="308"/>
        <end position="351"/>
    </location>
</feature>
<dbReference type="InterPro" id="IPR002921">
    <property type="entry name" value="Fungal_lipase-type"/>
</dbReference>
<dbReference type="Proteomes" id="UP000528457">
    <property type="component" value="Unassembled WGS sequence"/>
</dbReference>
<evidence type="ECO:0000256" key="1">
    <source>
        <dbReference type="SAM" id="MobiDB-lite"/>
    </source>
</evidence>
<evidence type="ECO:0000313" key="5">
    <source>
        <dbReference type="Proteomes" id="UP000528457"/>
    </source>
</evidence>
<dbReference type="PANTHER" id="PTHR45856">
    <property type="entry name" value="ALPHA/BETA-HYDROLASES SUPERFAMILY PROTEIN"/>
    <property type="match status" value="1"/>
</dbReference>
<dbReference type="EMBL" id="JACHHT010000003">
    <property type="protein sequence ID" value="MBB6523030.1"/>
    <property type="molecule type" value="Genomic_DNA"/>
</dbReference>
<feature type="domain" description="Fungal lipase-type" evidence="3">
    <location>
        <begin position="431"/>
        <end position="577"/>
    </location>
</feature>
<keyword evidence="2" id="KW-1133">Transmembrane helix</keyword>
<dbReference type="InterPro" id="IPR051218">
    <property type="entry name" value="Sec_MonoDiacylglyc_Lipase"/>
</dbReference>
<reference evidence="4 5" key="1">
    <citation type="submission" date="2020-08" db="EMBL/GenBank/DDBJ databases">
        <title>Genomic Encyclopedia of Type Strains, Phase IV (KMG-IV): sequencing the most valuable type-strain genomes for metagenomic binning, comparative biology and taxonomic classification.</title>
        <authorList>
            <person name="Goeker M."/>
        </authorList>
    </citation>
    <scope>NUCLEOTIDE SEQUENCE [LARGE SCALE GENOMIC DNA]</scope>
    <source>
        <strain evidence="4 5">DSM 22368</strain>
    </source>
</reference>
<keyword evidence="2" id="KW-0812">Transmembrane</keyword>
<dbReference type="AlphaFoldDB" id="A0A7X0JWY5"/>
<feature type="compositionally biased region" description="Polar residues" evidence="1">
    <location>
        <begin position="315"/>
        <end position="346"/>
    </location>
</feature>
<dbReference type="InterPro" id="IPR029058">
    <property type="entry name" value="AB_hydrolase_fold"/>
</dbReference>
<evidence type="ECO:0000256" key="2">
    <source>
        <dbReference type="SAM" id="Phobius"/>
    </source>
</evidence>
<dbReference type="InParanoid" id="A0A7X0JWY5"/>
<evidence type="ECO:0000313" key="4">
    <source>
        <dbReference type="EMBL" id="MBB6523030.1"/>
    </source>
</evidence>
<organism evidence="4 5">
    <name type="scientific">Pseudoteredinibacter isoporae</name>
    <dbReference type="NCBI Taxonomy" id="570281"/>
    <lineage>
        <taxon>Bacteria</taxon>
        <taxon>Pseudomonadati</taxon>
        <taxon>Pseudomonadota</taxon>
        <taxon>Gammaproteobacteria</taxon>
        <taxon>Cellvibrionales</taxon>
        <taxon>Cellvibrionaceae</taxon>
        <taxon>Pseudoteredinibacter</taxon>
    </lineage>
</organism>
<feature type="transmembrane region" description="Helical" evidence="2">
    <location>
        <begin position="170"/>
        <end position="193"/>
    </location>
</feature>
<proteinExistence type="predicted"/>
<keyword evidence="2" id="KW-0472">Membrane</keyword>
<evidence type="ECO:0000259" key="3">
    <source>
        <dbReference type="Pfam" id="PF01764"/>
    </source>
</evidence>
<dbReference type="Pfam" id="PF01764">
    <property type="entry name" value="Lipase_3"/>
    <property type="match status" value="1"/>
</dbReference>
<feature type="transmembrane region" description="Helical" evidence="2">
    <location>
        <begin position="6"/>
        <end position="33"/>
    </location>
</feature>
<comment type="caution">
    <text evidence="4">The sequence shown here is derived from an EMBL/GenBank/DDBJ whole genome shotgun (WGS) entry which is preliminary data.</text>
</comment>